<feature type="compositionally biased region" description="Basic and acidic residues" evidence="3">
    <location>
        <begin position="63"/>
        <end position="96"/>
    </location>
</feature>
<protein>
    <submittedName>
        <fullName evidence="5">RNA exonuclease 4</fullName>
    </submittedName>
</protein>
<dbReference type="GO" id="GO:0004527">
    <property type="term" value="F:exonuclease activity"/>
    <property type="evidence" value="ECO:0007669"/>
    <property type="project" value="UniProtKB-KW"/>
</dbReference>
<evidence type="ECO:0000259" key="4">
    <source>
        <dbReference type="SMART" id="SM00479"/>
    </source>
</evidence>
<dbReference type="PANTHER" id="PTHR12801">
    <property type="entry name" value="RNA EXONUCLEASE REXO1 / RECO3 FAMILY MEMBER-RELATED"/>
    <property type="match status" value="1"/>
</dbReference>
<dbReference type="InterPro" id="IPR013520">
    <property type="entry name" value="Ribonucl_H"/>
</dbReference>
<dbReference type="STRING" id="48709.A0A1D2MUS8"/>
<organism evidence="5 6">
    <name type="scientific">Orchesella cincta</name>
    <name type="common">Springtail</name>
    <name type="synonym">Podura cincta</name>
    <dbReference type="NCBI Taxonomy" id="48709"/>
    <lineage>
        <taxon>Eukaryota</taxon>
        <taxon>Metazoa</taxon>
        <taxon>Ecdysozoa</taxon>
        <taxon>Arthropoda</taxon>
        <taxon>Hexapoda</taxon>
        <taxon>Collembola</taxon>
        <taxon>Entomobryomorpha</taxon>
        <taxon>Entomobryoidea</taxon>
        <taxon>Orchesellidae</taxon>
        <taxon>Orchesellinae</taxon>
        <taxon>Orchesella</taxon>
    </lineage>
</organism>
<feature type="compositionally biased region" description="Basic and acidic residues" evidence="3">
    <location>
        <begin position="21"/>
        <end position="31"/>
    </location>
</feature>
<dbReference type="GO" id="GO:0005634">
    <property type="term" value="C:nucleus"/>
    <property type="evidence" value="ECO:0007669"/>
    <property type="project" value="TreeGrafter"/>
</dbReference>
<dbReference type="AlphaFoldDB" id="A0A1D2MUS8"/>
<dbReference type="SMART" id="SM00479">
    <property type="entry name" value="EXOIII"/>
    <property type="match status" value="1"/>
</dbReference>
<dbReference type="Gene3D" id="3.30.420.10">
    <property type="entry name" value="Ribonuclease H-like superfamily/Ribonuclease H"/>
    <property type="match status" value="1"/>
</dbReference>
<dbReference type="InterPro" id="IPR047021">
    <property type="entry name" value="REXO1/3/4-like"/>
</dbReference>
<keyword evidence="2" id="KW-0378">Hydrolase</keyword>
<reference evidence="5 6" key="1">
    <citation type="journal article" date="2016" name="Genome Biol. Evol.">
        <title>Gene Family Evolution Reflects Adaptation to Soil Environmental Stressors in the Genome of the Collembolan Orchesella cincta.</title>
        <authorList>
            <person name="Faddeeva-Vakhrusheva A."/>
            <person name="Derks M.F."/>
            <person name="Anvar S.Y."/>
            <person name="Agamennone V."/>
            <person name="Suring W."/>
            <person name="Smit S."/>
            <person name="van Straalen N.M."/>
            <person name="Roelofs D."/>
        </authorList>
    </citation>
    <scope>NUCLEOTIDE SEQUENCE [LARGE SCALE GENOMIC DNA]</scope>
    <source>
        <tissue evidence="5">Mixed pool</tissue>
    </source>
</reference>
<dbReference type="InterPro" id="IPR012337">
    <property type="entry name" value="RNaseH-like_sf"/>
</dbReference>
<evidence type="ECO:0000256" key="3">
    <source>
        <dbReference type="SAM" id="MobiDB-lite"/>
    </source>
</evidence>
<feature type="domain" description="Exonuclease" evidence="4">
    <location>
        <begin position="151"/>
        <end position="318"/>
    </location>
</feature>
<dbReference type="OMA" id="VMERHEV"/>
<dbReference type="SUPFAM" id="SSF53098">
    <property type="entry name" value="Ribonuclease H-like"/>
    <property type="match status" value="1"/>
</dbReference>
<dbReference type="Proteomes" id="UP000094527">
    <property type="component" value="Unassembled WGS sequence"/>
</dbReference>
<dbReference type="GO" id="GO:0003676">
    <property type="term" value="F:nucleic acid binding"/>
    <property type="evidence" value="ECO:0007669"/>
    <property type="project" value="InterPro"/>
</dbReference>
<feature type="region of interest" description="Disordered" evidence="3">
    <location>
        <begin position="21"/>
        <end position="117"/>
    </location>
</feature>
<dbReference type="EMBL" id="LJIJ01000513">
    <property type="protein sequence ID" value="ODM96671.1"/>
    <property type="molecule type" value="Genomic_DNA"/>
</dbReference>
<keyword evidence="5" id="KW-0269">Exonuclease</keyword>
<gene>
    <name evidence="5" type="ORF">Ocin01_10006</name>
</gene>
<dbReference type="InterPro" id="IPR036397">
    <property type="entry name" value="RNaseH_sf"/>
</dbReference>
<proteinExistence type="predicted"/>
<name>A0A1D2MUS8_ORCCI</name>
<evidence type="ECO:0000313" key="5">
    <source>
        <dbReference type="EMBL" id="ODM96671.1"/>
    </source>
</evidence>
<sequence>MMHLVLFQLKLRRCVMERHEVEVSTKRKIQPEAETEVTVSTPSAPPVQVRKTAVATRSTPNLNREDESKRKQSKSRWDSPIELKPIPESDDGKVVKLSETTTDSQVSSSPPSKKAKIDESLDVAPRNFPRWIKHAADSNHSSHKGVILVTGILAMDCEMVELARRRSVGEDSIVNEFGCLYDKFVKPDRPVTDYRTEFSGIREADLTNEFPFSEHCCLFSATSFQTVKKEVVDLLKDRILVGHSLKHDFGVLNYVHPEAKTWDTAIYFKKYPSSKTPALRTLSEDYLEVEIQQGEHSSIVDAQATMALYQYYQLHLKEWEQSGRRP</sequence>
<feature type="compositionally biased region" description="Polar residues" evidence="3">
    <location>
        <begin position="98"/>
        <end position="111"/>
    </location>
</feature>
<keyword evidence="6" id="KW-1185">Reference proteome</keyword>
<dbReference type="PANTHER" id="PTHR12801:SF158">
    <property type="entry name" value="RNA EXONUCLEASE 4"/>
    <property type="match status" value="1"/>
</dbReference>
<accession>A0A1D2MUS8</accession>
<evidence type="ECO:0000256" key="1">
    <source>
        <dbReference type="ARBA" id="ARBA00022722"/>
    </source>
</evidence>
<keyword evidence="1" id="KW-0540">Nuclease</keyword>
<dbReference type="OrthoDB" id="8191639at2759"/>
<dbReference type="Pfam" id="PF00929">
    <property type="entry name" value="RNase_T"/>
    <property type="match status" value="1"/>
</dbReference>
<comment type="caution">
    <text evidence="5">The sequence shown here is derived from an EMBL/GenBank/DDBJ whole genome shotgun (WGS) entry which is preliminary data.</text>
</comment>
<evidence type="ECO:0000256" key="2">
    <source>
        <dbReference type="ARBA" id="ARBA00022801"/>
    </source>
</evidence>
<evidence type="ECO:0000313" key="6">
    <source>
        <dbReference type="Proteomes" id="UP000094527"/>
    </source>
</evidence>